<reference evidence="1" key="1">
    <citation type="submission" date="2020-04" db="EMBL/GenBank/DDBJ databases">
        <authorList>
            <person name="Chiriac C."/>
            <person name="Salcher M."/>
            <person name="Ghai R."/>
            <person name="Kavagutti S V."/>
        </authorList>
    </citation>
    <scope>NUCLEOTIDE SEQUENCE</scope>
</reference>
<gene>
    <name evidence="1" type="ORF">UFOVP455_27</name>
</gene>
<evidence type="ECO:0000313" key="1">
    <source>
        <dbReference type="EMBL" id="CAB4144218.1"/>
    </source>
</evidence>
<dbReference type="EMBL" id="LR796427">
    <property type="protein sequence ID" value="CAB4144218.1"/>
    <property type="molecule type" value="Genomic_DNA"/>
</dbReference>
<proteinExistence type="predicted"/>
<name>A0A6J5MCB9_9CAUD</name>
<protein>
    <submittedName>
        <fullName evidence="1">Uncharacterized protein</fullName>
    </submittedName>
</protein>
<sequence>MKSKTKLTSIGNYRIPSYLANYIAYGDKTDLTDNEIKEYHDFLDNIKSDNFELKHIALDEILGFYHSNDINNIGCECIELIAFFESEVKI</sequence>
<accession>A0A6J5MCB9</accession>
<organism evidence="1">
    <name type="scientific">uncultured Caudovirales phage</name>
    <dbReference type="NCBI Taxonomy" id="2100421"/>
    <lineage>
        <taxon>Viruses</taxon>
        <taxon>Duplodnaviria</taxon>
        <taxon>Heunggongvirae</taxon>
        <taxon>Uroviricota</taxon>
        <taxon>Caudoviricetes</taxon>
        <taxon>Peduoviridae</taxon>
        <taxon>Maltschvirus</taxon>
        <taxon>Maltschvirus maltsch</taxon>
    </lineage>
</organism>